<feature type="domain" description="Pseudouridine synthase RsuA/RluA-like" evidence="5">
    <location>
        <begin position="85"/>
        <end position="229"/>
    </location>
</feature>
<evidence type="ECO:0000256" key="3">
    <source>
        <dbReference type="ARBA" id="ARBA00031870"/>
    </source>
</evidence>
<dbReference type="PANTHER" id="PTHR21600">
    <property type="entry name" value="MITOCHONDRIAL RNA PSEUDOURIDINE SYNTHASE"/>
    <property type="match status" value="1"/>
</dbReference>
<dbReference type="Pfam" id="PF00849">
    <property type="entry name" value="PseudoU_synth_2"/>
    <property type="match status" value="1"/>
</dbReference>
<dbReference type="GO" id="GO:0003723">
    <property type="term" value="F:RNA binding"/>
    <property type="evidence" value="ECO:0007669"/>
    <property type="project" value="InterPro"/>
</dbReference>
<comment type="similarity">
    <text evidence="2">Belongs to the pseudouridine synthase RluA family.</text>
</comment>
<organism evidence="6 7">
    <name type="scientific">Candidatus Pelethenecus faecipullorum</name>
    <dbReference type="NCBI Taxonomy" id="2840900"/>
    <lineage>
        <taxon>Bacteria</taxon>
        <taxon>Bacillati</taxon>
        <taxon>Mycoplasmatota</taxon>
        <taxon>Mollicutes</taxon>
        <taxon>Candidatus Pelethenecus</taxon>
    </lineage>
</organism>
<dbReference type="GO" id="GO:0140098">
    <property type="term" value="F:catalytic activity, acting on RNA"/>
    <property type="evidence" value="ECO:0007669"/>
    <property type="project" value="UniProtKB-ARBA"/>
</dbReference>
<reference evidence="6" key="1">
    <citation type="submission" date="2020-10" db="EMBL/GenBank/DDBJ databases">
        <authorList>
            <person name="Gilroy R."/>
        </authorList>
    </citation>
    <scope>NUCLEOTIDE SEQUENCE</scope>
    <source>
        <strain evidence="6">ChiW17-6978</strain>
    </source>
</reference>
<gene>
    <name evidence="6" type="ORF">IAD46_03090</name>
</gene>
<evidence type="ECO:0000256" key="1">
    <source>
        <dbReference type="ARBA" id="ARBA00000073"/>
    </source>
</evidence>
<dbReference type="InterPro" id="IPR006224">
    <property type="entry name" value="PsdUridine_synth_RluA-like_CS"/>
</dbReference>
<protein>
    <recommendedName>
        <fullName evidence="3">RNA pseudouridylate synthase</fullName>
    </recommendedName>
    <alternativeName>
        <fullName evidence="4">RNA-uridine isomerase</fullName>
    </alternativeName>
</protein>
<evidence type="ECO:0000313" key="6">
    <source>
        <dbReference type="EMBL" id="HIT49992.1"/>
    </source>
</evidence>
<dbReference type="SUPFAM" id="SSF55120">
    <property type="entry name" value="Pseudouridine synthase"/>
    <property type="match status" value="1"/>
</dbReference>
<reference evidence="6" key="2">
    <citation type="journal article" date="2021" name="PeerJ">
        <title>Extensive microbial diversity within the chicken gut microbiome revealed by metagenomics and culture.</title>
        <authorList>
            <person name="Gilroy R."/>
            <person name="Ravi A."/>
            <person name="Getino M."/>
            <person name="Pursley I."/>
            <person name="Horton D.L."/>
            <person name="Alikhan N.F."/>
            <person name="Baker D."/>
            <person name="Gharbi K."/>
            <person name="Hall N."/>
            <person name="Watson M."/>
            <person name="Adriaenssens E.M."/>
            <person name="Foster-Nyarko E."/>
            <person name="Jarju S."/>
            <person name="Secka A."/>
            <person name="Antonio M."/>
            <person name="Oren A."/>
            <person name="Chaudhuri R.R."/>
            <person name="La Ragione R."/>
            <person name="Hildebrand F."/>
            <person name="Pallen M.J."/>
        </authorList>
    </citation>
    <scope>NUCLEOTIDE SEQUENCE</scope>
    <source>
        <strain evidence="6">ChiW17-6978</strain>
    </source>
</reference>
<comment type="caution">
    <text evidence="6">The sequence shown here is derived from an EMBL/GenBank/DDBJ whole genome shotgun (WGS) entry which is preliminary data.</text>
</comment>
<dbReference type="Gene3D" id="3.30.2350.10">
    <property type="entry name" value="Pseudouridine synthase"/>
    <property type="match status" value="1"/>
</dbReference>
<dbReference type="GO" id="GO:0000455">
    <property type="term" value="P:enzyme-directed rRNA pseudouridine synthesis"/>
    <property type="evidence" value="ECO:0007669"/>
    <property type="project" value="TreeGrafter"/>
</dbReference>
<dbReference type="InterPro" id="IPR020103">
    <property type="entry name" value="PsdUridine_synth_cat_dom_sf"/>
</dbReference>
<evidence type="ECO:0000256" key="2">
    <source>
        <dbReference type="ARBA" id="ARBA00010876"/>
    </source>
</evidence>
<accession>A0A9D1GQF4</accession>
<dbReference type="PANTHER" id="PTHR21600:SF87">
    <property type="entry name" value="RNA PSEUDOURIDYLATE SYNTHASE DOMAIN-CONTAINING PROTEIN 1"/>
    <property type="match status" value="1"/>
</dbReference>
<dbReference type="Proteomes" id="UP000886758">
    <property type="component" value="Unassembled WGS sequence"/>
</dbReference>
<dbReference type="AlphaFoldDB" id="A0A9D1GQF4"/>
<proteinExistence type="inferred from homology"/>
<dbReference type="InterPro" id="IPR050188">
    <property type="entry name" value="RluA_PseudoU_synthase"/>
</dbReference>
<dbReference type="PROSITE" id="PS01129">
    <property type="entry name" value="PSI_RLU"/>
    <property type="match status" value="1"/>
</dbReference>
<name>A0A9D1GQF4_9MOLU</name>
<sequence length="275" mass="32239">MNKEITWVCQKDRPLKEEITSHLSRKYYKHLKSLKVVFYVNGTVFKNYELVQKGDVIAFFLPQEQRKSSWEPLAEKLRIYYENENYLIVYKPSFLLTIPTKAEPKSLYQMLCHYLKSETIHILNRLDKETCGLVVVAKNRYAAFLMQPVHQKMIRKYRCMVEGCVSEGGHIENYLAKAENSKKRYVTTDKNQGQLAISDYTVLLSGKDRSLLEFVLKTGRTHQIRVHTSSMGHPICGDTFYGACEDEQFYLESCEVEFTDPFTKEEIKVLTENRW</sequence>
<comment type="catalytic activity">
    <reaction evidence="1">
        <text>a uridine in RNA = a pseudouridine in RNA</text>
        <dbReference type="Rhea" id="RHEA:48348"/>
        <dbReference type="Rhea" id="RHEA-COMP:12068"/>
        <dbReference type="Rhea" id="RHEA-COMP:12069"/>
        <dbReference type="ChEBI" id="CHEBI:65314"/>
        <dbReference type="ChEBI" id="CHEBI:65315"/>
    </reaction>
</comment>
<evidence type="ECO:0000256" key="4">
    <source>
        <dbReference type="ARBA" id="ARBA00033164"/>
    </source>
</evidence>
<dbReference type="InterPro" id="IPR006145">
    <property type="entry name" value="PsdUridine_synth_RsuA/RluA"/>
</dbReference>
<dbReference type="EMBL" id="DVLF01000098">
    <property type="protein sequence ID" value="HIT49992.1"/>
    <property type="molecule type" value="Genomic_DNA"/>
</dbReference>
<evidence type="ECO:0000313" key="7">
    <source>
        <dbReference type="Proteomes" id="UP000886758"/>
    </source>
</evidence>
<dbReference type="GO" id="GO:0009982">
    <property type="term" value="F:pseudouridine synthase activity"/>
    <property type="evidence" value="ECO:0007669"/>
    <property type="project" value="InterPro"/>
</dbReference>
<evidence type="ECO:0000259" key="5">
    <source>
        <dbReference type="Pfam" id="PF00849"/>
    </source>
</evidence>
<dbReference type="CDD" id="cd02869">
    <property type="entry name" value="PseudoU_synth_RluA_like"/>
    <property type="match status" value="1"/>
</dbReference>